<dbReference type="InterPro" id="IPR036047">
    <property type="entry name" value="F-box-like_dom_sf"/>
</dbReference>
<evidence type="ECO:0000313" key="1">
    <source>
        <dbReference type="EMBL" id="TBU52347.1"/>
    </source>
</evidence>
<dbReference type="Proteomes" id="UP000292082">
    <property type="component" value="Unassembled WGS sequence"/>
</dbReference>
<evidence type="ECO:0000313" key="2">
    <source>
        <dbReference type="Proteomes" id="UP000292082"/>
    </source>
</evidence>
<proteinExistence type="predicted"/>
<reference evidence="1 2" key="1">
    <citation type="submission" date="2019-01" db="EMBL/GenBank/DDBJ databases">
        <title>Draft genome sequences of three monokaryotic isolates of the white-rot basidiomycete fungus Dichomitus squalens.</title>
        <authorList>
            <consortium name="DOE Joint Genome Institute"/>
            <person name="Lopez S.C."/>
            <person name="Andreopoulos B."/>
            <person name="Pangilinan J."/>
            <person name="Lipzen A."/>
            <person name="Riley R."/>
            <person name="Ahrendt S."/>
            <person name="Ng V."/>
            <person name="Barry K."/>
            <person name="Daum C."/>
            <person name="Grigoriev I.V."/>
            <person name="Hilden K.S."/>
            <person name="Makela M.R."/>
            <person name="de Vries R.P."/>
        </authorList>
    </citation>
    <scope>NUCLEOTIDE SEQUENCE [LARGE SCALE GENOMIC DNA]</scope>
    <source>
        <strain evidence="1 2">CBS 464.89</strain>
    </source>
</reference>
<gene>
    <name evidence="1" type="ORF">BD310DRAFT_940435</name>
</gene>
<accession>A0A4Q9PGD7</accession>
<organism evidence="1 2">
    <name type="scientific">Dichomitus squalens</name>
    <dbReference type="NCBI Taxonomy" id="114155"/>
    <lineage>
        <taxon>Eukaryota</taxon>
        <taxon>Fungi</taxon>
        <taxon>Dikarya</taxon>
        <taxon>Basidiomycota</taxon>
        <taxon>Agaricomycotina</taxon>
        <taxon>Agaricomycetes</taxon>
        <taxon>Polyporales</taxon>
        <taxon>Polyporaceae</taxon>
        <taxon>Dichomitus</taxon>
    </lineage>
</organism>
<dbReference type="EMBL" id="ML145255">
    <property type="protein sequence ID" value="TBU52347.1"/>
    <property type="molecule type" value="Genomic_DNA"/>
</dbReference>
<sequence>MPHIHAVLINIHSHISRLHQACFGARGGVLPEHARYRVTSWRDRSLSSVFNSCDLRPTSKLTRMRVTLLRSYSLAGRKSRTMSSVNPEAQAMQTSDKVELLDSRTADPPVAHRCLINDMLPTELLDIIFGILNDAGWSLSACTLVCKLWRHLSCRRFFSAVMVRGESERFAHFCATHPQLASCIQELRCHRFSVTTQRSLSDFIALTSILPSLTNLQTLCITGSHHREPWPLANARQPPVQLKKLVLHRCSGISSIFPFLLTAFDVHCMELIDLQDPKPILLVGLHRQTFELAQLIINDNVRSSVWYGLLERVLNPGTLTAPAVGCGTTDDLRELCTFLSSAVAPNLQNISQTFAGFGSALARCCVLEYLSIGVKDNGSVRASRTTFFAPVLAPISAQRSPPPLRAICIRLWTRIPVKYLALDDPLSPARSLDFDSLDELLSAPAGIFARLESITLDIVTDNWGLGVQPEVTLHKGLLRRIRDAGLLKSVHSPRADWYSGNVEVFVPHSSCRTAHK</sequence>
<dbReference type="AlphaFoldDB" id="A0A4Q9PGD7"/>
<dbReference type="SUPFAM" id="SSF81383">
    <property type="entry name" value="F-box domain"/>
    <property type="match status" value="1"/>
</dbReference>
<keyword evidence="2" id="KW-1185">Reference proteome</keyword>
<protein>
    <recommendedName>
        <fullName evidence="3">F-box domain-containing protein</fullName>
    </recommendedName>
</protein>
<evidence type="ECO:0008006" key="3">
    <source>
        <dbReference type="Google" id="ProtNLM"/>
    </source>
</evidence>
<name>A0A4Q9PGD7_9APHY</name>